<sequence length="49" mass="5656">MEKRKGLIWRIILIAIIYSLLSHWDDVKRGFIDGLNDGHTTAMNTRSAK</sequence>
<evidence type="ECO:0000313" key="3">
    <source>
        <dbReference type="Proteomes" id="UP001216139"/>
    </source>
</evidence>
<proteinExistence type="predicted"/>
<dbReference type="EMBL" id="CP117167">
    <property type="protein sequence ID" value="WCT11138.1"/>
    <property type="molecule type" value="Genomic_DNA"/>
</dbReference>
<organism evidence="2 3">
    <name type="scientific">Mucilaginibacter jinjuensis</name>
    <dbReference type="NCBI Taxonomy" id="1176721"/>
    <lineage>
        <taxon>Bacteria</taxon>
        <taxon>Pseudomonadati</taxon>
        <taxon>Bacteroidota</taxon>
        <taxon>Sphingobacteriia</taxon>
        <taxon>Sphingobacteriales</taxon>
        <taxon>Sphingobacteriaceae</taxon>
        <taxon>Mucilaginibacter</taxon>
    </lineage>
</organism>
<keyword evidence="3" id="KW-1185">Reference proteome</keyword>
<feature type="transmembrane region" description="Helical" evidence="1">
    <location>
        <begin position="7"/>
        <end position="24"/>
    </location>
</feature>
<keyword evidence="1" id="KW-0472">Membrane</keyword>
<accession>A0ABY7T5S7</accession>
<keyword evidence="1" id="KW-1133">Transmembrane helix</keyword>
<evidence type="ECO:0000256" key="1">
    <source>
        <dbReference type="SAM" id="Phobius"/>
    </source>
</evidence>
<evidence type="ECO:0000313" key="2">
    <source>
        <dbReference type="EMBL" id="WCT11138.1"/>
    </source>
</evidence>
<keyword evidence="1" id="KW-0812">Transmembrane</keyword>
<gene>
    <name evidence="2" type="ORF">PQO05_20570</name>
</gene>
<protein>
    <submittedName>
        <fullName evidence="2">Uncharacterized protein</fullName>
    </submittedName>
</protein>
<name>A0ABY7T5S7_9SPHI</name>
<dbReference type="RefSeq" id="WP_273629328.1">
    <property type="nucleotide sequence ID" value="NZ_CP117167.1"/>
</dbReference>
<dbReference type="Proteomes" id="UP001216139">
    <property type="component" value="Chromosome"/>
</dbReference>
<reference evidence="2 3" key="1">
    <citation type="submission" date="2023-02" db="EMBL/GenBank/DDBJ databases">
        <title>Genome sequence of Mucilaginibacter jinjuensis strain KACC 16571.</title>
        <authorList>
            <person name="Kim S."/>
            <person name="Heo J."/>
            <person name="Kwon S.-W."/>
        </authorList>
    </citation>
    <scope>NUCLEOTIDE SEQUENCE [LARGE SCALE GENOMIC DNA]</scope>
    <source>
        <strain evidence="2 3">KACC 16571</strain>
    </source>
</reference>